<keyword evidence="1" id="KW-0863">Zinc-finger</keyword>
<evidence type="ECO:0000259" key="3">
    <source>
        <dbReference type="PROSITE" id="PS50089"/>
    </source>
</evidence>
<dbReference type="InterPro" id="IPR051826">
    <property type="entry name" value="E3_ubiquitin-ligase_domain"/>
</dbReference>
<keyword evidence="5" id="KW-1185">Reference proteome</keyword>
<feature type="region of interest" description="Disordered" evidence="2">
    <location>
        <begin position="1"/>
        <end position="72"/>
    </location>
</feature>
<dbReference type="PROSITE" id="PS50089">
    <property type="entry name" value="ZF_RING_2"/>
    <property type="match status" value="2"/>
</dbReference>
<dbReference type="Pfam" id="PF13639">
    <property type="entry name" value="zf-RING_2"/>
    <property type="match status" value="3"/>
</dbReference>
<reference evidence="4 5" key="1">
    <citation type="submission" date="2017-12" db="EMBL/GenBank/DDBJ databases">
        <title>Gene loss provides genomic basis for host adaptation in cereal stripe rust fungi.</title>
        <authorList>
            <person name="Xia C."/>
        </authorList>
    </citation>
    <scope>NUCLEOTIDE SEQUENCE [LARGE SCALE GENOMIC DNA]</scope>
    <source>
        <strain evidence="4 5">93TX-2</strain>
    </source>
</reference>
<reference evidence="5" key="2">
    <citation type="journal article" date="2018" name="BMC Genomics">
        <title>Genomic insights into host adaptation between the wheat stripe rust pathogen (Puccinia striiformis f. sp. tritici) and the barley stripe rust pathogen (Puccinia striiformis f. sp. hordei).</title>
        <authorList>
            <person name="Xia C."/>
            <person name="Wang M."/>
            <person name="Yin C."/>
            <person name="Cornejo O.E."/>
            <person name="Hulbert S.H."/>
            <person name="Chen X."/>
        </authorList>
    </citation>
    <scope>NUCLEOTIDE SEQUENCE [LARGE SCALE GENOMIC DNA]</scope>
    <source>
        <strain evidence="5">93TX-2</strain>
    </source>
</reference>
<feature type="domain" description="RING-type" evidence="3">
    <location>
        <begin position="697"/>
        <end position="744"/>
    </location>
</feature>
<dbReference type="EMBL" id="PKSM01000067">
    <property type="protein sequence ID" value="POW18319.1"/>
    <property type="molecule type" value="Genomic_DNA"/>
</dbReference>
<evidence type="ECO:0000256" key="1">
    <source>
        <dbReference type="PROSITE-ProRule" id="PRU00175"/>
    </source>
</evidence>
<dbReference type="InterPro" id="IPR013083">
    <property type="entry name" value="Znf_RING/FYVE/PHD"/>
</dbReference>
<keyword evidence="1" id="KW-0479">Metal-binding</keyword>
<name>A0A2S4W987_9BASI</name>
<dbReference type="CDD" id="cd16448">
    <property type="entry name" value="RING-H2"/>
    <property type="match status" value="3"/>
</dbReference>
<dbReference type="SUPFAM" id="SSF57850">
    <property type="entry name" value="RING/U-box"/>
    <property type="match status" value="3"/>
</dbReference>
<protein>
    <recommendedName>
        <fullName evidence="3">RING-type domain-containing protein</fullName>
    </recommendedName>
</protein>
<evidence type="ECO:0000313" key="5">
    <source>
        <dbReference type="Proteomes" id="UP000238274"/>
    </source>
</evidence>
<proteinExistence type="predicted"/>
<dbReference type="InterPro" id="IPR001841">
    <property type="entry name" value="Znf_RING"/>
</dbReference>
<evidence type="ECO:0000313" key="4">
    <source>
        <dbReference type="EMBL" id="POW18319.1"/>
    </source>
</evidence>
<dbReference type="VEuPathDB" id="FungiDB:PSHT_05967"/>
<dbReference type="PANTHER" id="PTHR22765">
    <property type="entry name" value="RING FINGER AND PROTEASE ASSOCIATED DOMAIN-CONTAINING"/>
    <property type="match status" value="1"/>
</dbReference>
<dbReference type="GO" id="GO:0006511">
    <property type="term" value="P:ubiquitin-dependent protein catabolic process"/>
    <property type="evidence" value="ECO:0007669"/>
    <property type="project" value="TreeGrafter"/>
</dbReference>
<evidence type="ECO:0000256" key="2">
    <source>
        <dbReference type="SAM" id="MobiDB-lite"/>
    </source>
</evidence>
<feature type="region of interest" description="Disordered" evidence="2">
    <location>
        <begin position="395"/>
        <end position="422"/>
    </location>
</feature>
<dbReference type="Gene3D" id="3.30.40.10">
    <property type="entry name" value="Zinc/RING finger domain, C3HC4 (zinc finger)"/>
    <property type="match status" value="3"/>
</dbReference>
<dbReference type="SMART" id="SM00184">
    <property type="entry name" value="RING"/>
    <property type="match status" value="3"/>
</dbReference>
<dbReference type="OrthoDB" id="8062037at2759"/>
<dbReference type="VEuPathDB" id="FungiDB:PSTT_02182"/>
<organism evidence="4 5">
    <name type="scientific">Puccinia striiformis</name>
    <dbReference type="NCBI Taxonomy" id="27350"/>
    <lineage>
        <taxon>Eukaryota</taxon>
        <taxon>Fungi</taxon>
        <taxon>Dikarya</taxon>
        <taxon>Basidiomycota</taxon>
        <taxon>Pucciniomycotina</taxon>
        <taxon>Pucciniomycetes</taxon>
        <taxon>Pucciniales</taxon>
        <taxon>Pucciniaceae</taxon>
        <taxon>Puccinia</taxon>
    </lineage>
</organism>
<dbReference type="GO" id="GO:0008270">
    <property type="term" value="F:zinc ion binding"/>
    <property type="evidence" value="ECO:0007669"/>
    <property type="project" value="UniProtKB-KW"/>
</dbReference>
<dbReference type="AlphaFoldDB" id="A0A2S4W987"/>
<dbReference type="GO" id="GO:0061630">
    <property type="term" value="F:ubiquitin protein ligase activity"/>
    <property type="evidence" value="ECO:0007669"/>
    <property type="project" value="TreeGrafter"/>
</dbReference>
<gene>
    <name evidence="4" type="ORF">PSHT_05967</name>
</gene>
<comment type="caution">
    <text evidence="4">The sequence shown here is derived from an EMBL/GenBank/DDBJ whole genome shotgun (WGS) entry which is preliminary data.</text>
</comment>
<keyword evidence="1" id="KW-0862">Zinc</keyword>
<reference evidence="5" key="3">
    <citation type="journal article" date="2018" name="Mol. Plant Microbe Interact.">
        <title>Genome sequence resources for the wheat stripe rust pathogen (Puccinia striiformis f. sp. tritici) and the barley stripe rust pathogen (Puccinia striiformis f. sp. hordei).</title>
        <authorList>
            <person name="Xia C."/>
            <person name="Wang M."/>
            <person name="Yin C."/>
            <person name="Cornejo O.E."/>
            <person name="Hulbert S.H."/>
            <person name="Chen X."/>
        </authorList>
    </citation>
    <scope>NUCLEOTIDE SEQUENCE [LARGE SCALE GENOMIC DNA]</scope>
    <source>
        <strain evidence="5">93TX-2</strain>
    </source>
</reference>
<sequence length="759" mass="83629">MHATFTSPRAPSQRFSLDSSTAPTGFNIYPPIHYNMDPNANPSDSQPVADLPETSPGGIGPVEESLGGNPTANVERAEEAAALPPHVEHAEEEEWIELPEEMNADLDELFDLARARVVDLPPLAEVLQAVTPEQDRILFQTFFDACNQIITELTNNPQQRSYSLQEIEARVGSVDELSGIIANMDRDTAQLIGIHLNRTEEEFIRVINSPARLEATRQVIDAFLVNYTNASIPVLPSDGSQTDPPSCAICLEGYVESDVTMSLPCHSSHHFHQACILDWLQTLIPEPLTCPICRAESEALAPPNPTQLDYSGFIAESRSSALFSFLQVLPPELEITRFPKKAPTSGATAEGNPHTHSVEVFLLIITITSPRAPSKRTPPDSPTATTAYNTNSSIHHMDLNANPYDSQPVTDLPETSPGGARPVEESDLFAHLAATFVSRHDIGFLPLAEALQSVTPEQDRVVLQNFFDAGSHIIVELTNNPQQRVYSLQEIADRLGSFEDVWRIVENLDRDTSGFISIFLHQIIDAIYDLTTTPSRIEIARQEVDTLLDSLTNASISALPSDGTQTDSPSCTICQEHYVESDVTVSLQCHNSHHFHRDCILEWLHTLVPDPFTYSPAAPTALNTNTPIHRNMDPNLHTAELLNVFVNRIEDGIDRLDNTPAGIEIARQEIHTMLDSFTNASIAALPSDGTQTDSLNCVICKECYLESDVTVSLPCHNSHHFHRACILDWLQTLVPEPLTCPICRATVEPIAPPNPDQLE</sequence>
<accession>A0A2S4W987</accession>
<dbReference type="Proteomes" id="UP000238274">
    <property type="component" value="Unassembled WGS sequence"/>
</dbReference>
<feature type="domain" description="RING-type" evidence="3">
    <location>
        <begin position="247"/>
        <end position="294"/>
    </location>
</feature>
<feature type="compositionally biased region" description="Polar residues" evidence="2">
    <location>
        <begin position="1"/>
        <end position="24"/>
    </location>
</feature>